<reference evidence="2" key="1">
    <citation type="submission" date="2017-02" db="UniProtKB">
        <authorList>
            <consortium name="WormBaseParasite"/>
        </authorList>
    </citation>
    <scope>IDENTIFICATION</scope>
</reference>
<evidence type="ECO:0000313" key="1">
    <source>
        <dbReference type="Proteomes" id="UP000038045"/>
    </source>
</evidence>
<proteinExistence type="predicted"/>
<evidence type="ECO:0000313" key="2">
    <source>
        <dbReference type="WBParaSite" id="PTRK_0001004200.1"/>
    </source>
</evidence>
<dbReference type="Proteomes" id="UP000038045">
    <property type="component" value="Unplaced"/>
</dbReference>
<name>A0A0N4ZNC8_PARTI</name>
<accession>A0A0N4ZNC8</accession>
<organism evidence="1 2">
    <name type="scientific">Parastrongyloides trichosuri</name>
    <name type="common">Possum-specific nematode worm</name>
    <dbReference type="NCBI Taxonomy" id="131310"/>
    <lineage>
        <taxon>Eukaryota</taxon>
        <taxon>Metazoa</taxon>
        <taxon>Ecdysozoa</taxon>
        <taxon>Nematoda</taxon>
        <taxon>Chromadorea</taxon>
        <taxon>Rhabditida</taxon>
        <taxon>Tylenchina</taxon>
        <taxon>Panagrolaimomorpha</taxon>
        <taxon>Strongyloidoidea</taxon>
        <taxon>Strongyloididae</taxon>
        <taxon>Parastrongyloides</taxon>
    </lineage>
</organism>
<protein>
    <submittedName>
        <fullName evidence="2">Uncharacterized protein</fullName>
    </submittedName>
</protein>
<sequence>MLHIIDQPKRPVSALPSIPPEKPKRYYMPLSWSLNDVSVKEKQLLEFFERNEGLLLKKRKYKSKVLSQTETIEKDIKNISGLNKFKNMSATTKRNIWRGIPFYGSDSTTSNSGESTCRTTTDSSMCSCSTSPYSSISFQHKNSFFNIRNPFTQNKKNKQLQRSNILTNTYSDASYKSVNNLNYNYDKNFLRSRDFSLPEKDGYERKRSRSKGIESRIFHPLKSSARKISNALHLRTSKKSLEHIPQGSSIQLHKNPNYSNSILEVGCSGDELNYYSNPNSPLPQYNNLMNNNKILRFDKNIQQNETCDDYDETNPYSEEFIKKELKKNLEKQKGLVRRKSCDPILYNKPFDNYVNNDFRKRMIA</sequence>
<keyword evidence="1" id="KW-1185">Reference proteome</keyword>
<dbReference type="AlphaFoldDB" id="A0A0N4ZNC8"/>
<dbReference type="WBParaSite" id="PTRK_0001004200.1">
    <property type="protein sequence ID" value="PTRK_0001004200.1"/>
    <property type="gene ID" value="PTRK_0001004200"/>
</dbReference>